<dbReference type="InterPro" id="IPR019787">
    <property type="entry name" value="Znf_PHD-finger"/>
</dbReference>
<dbReference type="InterPro" id="IPR011011">
    <property type="entry name" value="Znf_FYVE_PHD"/>
</dbReference>
<dbReference type="Proteomes" id="UP000823749">
    <property type="component" value="Chromosome 2"/>
</dbReference>
<dbReference type="InterPro" id="IPR029071">
    <property type="entry name" value="Ubiquitin-like_domsf"/>
</dbReference>
<organism evidence="11 12">
    <name type="scientific">Rhododendron griersonianum</name>
    <dbReference type="NCBI Taxonomy" id="479676"/>
    <lineage>
        <taxon>Eukaryota</taxon>
        <taxon>Viridiplantae</taxon>
        <taxon>Streptophyta</taxon>
        <taxon>Embryophyta</taxon>
        <taxon>Tracheophyta</taxon>
        <taxon>Spermatophyta</taxon>
        <taxon>Magnoliopsida</taxon>
        <taxon>eudicotyledons</taxon>
        <taxon>Gunneridae</taxon>
        <taxon>Pentapetalae</taxon>
        <taxon>asterids</taxon>
        <taxon>Ericales</taxon>
        <taxon>Ericaceae</taxon>
        <taxon>Ericoideae</taxon>
        <taxon>Rhodoreae</taxon>
        <taxon>Rhododendron</taxon>
    </lineage>
</organism>
<evidence type="ECO:0000256" key="6">
    <source>
        <dbReference type="SAM" id="MobiDB-lite"/>
    </source>
</evidence>
<sequence>MTCAVIPKSRGVLSTMGSNGCDEVMISGSNECSEATVEIKIKTLDSQTYTLRVDKCVPIPALKEQIATVTGVLSEQQRLICRGKVLKDDQLLSAYHVEDGHTLHMVVRQPMLPPLGSTDHPGTDPASSSSQGNQGGPSVVLGSFNISEQGDGVLPDFGRIVSAVLGSFGITNFGSGNEGADLREAAPEGLSRIPFGGLRNSNGQQTDQPASRGQSDPRNVASSFATSVPLEDLHPPYLTRMRQEFSGNVRGQSNNSQAAGTGQDYDAAIRSAAGRGGLPTPASLAEVMLSTRQILTDQAADCLSQLTRQLEDQANMTDPLARTSIQSNAMRSGVLLQNLGALLLELGRTTMTLRMGQTPADAVVNAGPAVFISTSGPNPIMVQPLPFQPGTSFGAIPMGAAQPGLGSLGSGFLPRNIDIRIRTGPLIPPPNANQRDSSPVQSNLSTSGDGSSIHQAGSGLQSSTREPQVRVVPIRTVVAAVPASVRRSPSDSSHGSVGLLYPVIARVQHLGSGNLNNLSGSQVPDERLSAGVESRQQRHPDSAAPQHNIGIPGVDANAPGDATQNGQGYSTQIPSGLDQLLRSIFPGVGNISFQRMDTSSAAGHMGPSQGTTTTQEAAPGEAAPRAGDEGIFLSNLLRQIMPIISQNTEIRSSSAPPEAGSETMDTTIRASSTQPQENSDRGTLSDRRGDPPSPSSKRQRAKCSPTWQSLMQQPSMDSASSQLQPHEHRNNQVRNTGLLFYPHVSQESSPAAHTIIRESMVPKSSNIRPHNSNHGDPGNSFLSLLSGPPSLLQRDLQQFSSPGAVVKVPVSSNIFTVSAAGSGVSLACNGIFSQPPSIENPRSGADQFPVVASRYGNSFSLLDVLQGGNVNHQSSEPVKAAVCLSDARNEEVWDFSSLSRHSANTGKPHSKSTQAAQKAPIEINSSTSRCSYTLPTGCPRVFCLGASKGSKLESRLILDYLVLFAHAMDYHSGVCDVYPGAAVHMDSGETIAQWRKLYFHKFGIRVPEDHNGWDWPEGFSTTAGTVKHSVTASNMPKMSDLSNVAGSRGGLVEHRQPQNNVALFKNHNTGQKLVNEVSYVGKQRNAQDGYNVLHKGLIGASHSNFPSVVNNQIMGFHSSGRSTVSEFIGTRGPYDGCHSVSACADSNSKSGQPFISYKKLQNSKSHGNDSDISELYNLKKGNTVDIDAVSSGIELKLGQPSPQSQTLGTSVLPAFTSHLFDRHGDPWKSLLPEQLIHNSNSRGMQEHRQYLQHAAGSSNTGGRRGQSRLNLVSQSSGINNGRDAIGTGELNGDADRCSMLLTQCKMSTEGRIYSKASGGTMDSCHVIPRALHCESHIAKRDSTSSSWTRGFASGQLTVNKLGLQDHGGKAKEAAFAADSLRVATEPNFEFHTKHRESSTTCDGAGCHSCLVVHDKSSHLYKFSGRPHDALDPRNPLNQSGKTPCLGFHGHLDHVFQQSTSSPVDSGLMLPFPAISLGFSSSTSTSVSNTAPALTIKEGNGAYPYTLDENSRMLAFRHIFELSNQVHDNASLGTEHCQGVPNSTCRDNIHRSIVDPSSSKEDRCGLGATSKQVAPEVAFRALQSGFTCWMDGDAENIVPTSGTLLDGKAIEMQCQLSCDMHRNEHPAGRSGRTENDINPSDECGKCFQRVPVAYVPGKCVCTAHSSSLGGNCDSKDENFFSALKEWSGSINGMASILLDRKLERNSTFSKEKAVSIDKSGNIDGQVKKKVECHAFQWRDVPNKATKMHNLTCNHRSANLLDRRENVGDQVAEAAATATAKRFDTSAQDAASLKEREKSNISSGCSAAAVTQASVKFDSLDSSTVGGDEYTKNLVVDEGSGIDKCWSSDDPPDSGRSSEIFGFTRNISSACEGSSKLLPDQSSHSLIDELRLRDSFISKNVRNKANKGLSSIHDTTNRTETFEKAFKSAKRERPTKQKRLDVSFPPAGIDNDNLHFVSAKDMQIRLQPDKVRSHNCGCSTGPNFKKRPGLTKTNDRRELHGLYNDSEGENAQIPLDTEDGCLEIPEISGRKRFRSGQTAPTTKKLRVEEPNCADTGIHAKCKSPEFKKSSSSKQLGICKGQVRPVVCGMYGAISGGDSFRPPKIASLRKILESTRRYTDAENDKLLKTCTKKSKKRCIRGSSGCIDKFSNFKDRDIEGHGNTISSKLVPDDSVKETDSGFFPLGKERDDVHNTMEEKRDDGSEEDERVLDTGISTLLKPKCKEIRKRSLYELSIKEKESSFVGVSDIKTPKCQPQIKCRNMGIFLNSAEDGKLRADGVCTAKSDKEHQWLSSISQSDAFCCVCGSSNKNDINCLLECSRCLIRVHQACYGVSKVPRGRWYCRPCRTSSKSIVCVLCGYGGGAMTRALRSRSIVKSLLKTWNIVTEFGPKDAVSPSEILEDKFSMLSPSTSALERDSFPIIRPIPSEPSSAVVWKMDLQKQLECVKNSSCSSDNLNVLNSITAGVVDSTVKQWIHMVCGLWTPGTRCPNVDTMSAFDVSGASRPKADVGLLQSEVEGVDNENVGFYGRCMLHATYNQCETDGDPIGTETGHPGDREYSCARTEGYKGRKREGFRHNHPILSKGSGGCAVPQEQLNAWHHINKQKPSPKGLAKLPTSDVEYDCRKEYARYKQSKGWKYLVVYKSGIHALGLYTSQFISRGAMVVEYVGEIVGLRVADKRESEYQSGRKLQYKSACYFFRIDKEHIIDATRQGGIARFVNHSCLALSELSIAGDQCIP</sequence>
<dbReference type="SUPFAM" id="SSF82199">
    <property type="entry name" value="SET domain"/>
    <property type="match status" value="1"/>
</dbReference>
<dbReference type="GO" id="GO:0051787">
    <property type="term" value="F:misfolded protein binding"/>
    <property type="evidence" value="ECO:0007669"/>
    <property type="project" value="TreeGrafter"/>
</dbReference>
<dbReference type="Gene3D" id="3.10.20.90">
    <property type="entry name" value="Phosphatidylinositol 3-kinase Catalytic Subunit, Chain A, domain 1"/>
    <property type="match status" value="1"/>
</dbReference>
<feature type="compositionally biased region" description="Polar residues" evidence="6">
    <location>
        <begin position="663"/>
        <end position="677"/>
    </location>
</feature>
<dbReference type="Gene3D" id="2.170.270.10">
    <property type="entry name" value="SET domain"/>
    <property type="match status" value="1"/>
</dbReference>
<dbReference type="GO" id="GO:0071818">
    <property type="term" value="C:BAT3 complex"/>
    <property type="evidence" value="ECO:0007669"/>
    <property type="project" value="TreeGrafter"/>
</dbReference>
<keyword evidence="1" id="KW-0479">Metal-binding</keyword>
<evidence type="ECO:0000256" key="3">
    <source>
        <dbReference type="ARBA" id="ARBA00022833"/>
    </source>
</evidence>
<evidence type="ECO:0000313" key="11">
    <source>
        <dbReference type="EMBL" id="KAG5562889.1"/>
    </source>
</evidence>
<evidence type="ECO:0000259" key="10">
    <source>
        <dbReference type="PROSITE" id="PS50280"/>
    </source>
</evidence>
<feature type="domain" description="Ubiquitin-like" evidence="8">
    <location>
        <begin position="37"/>
        <end position="110"/>
    </location>
</feature>
<reference evidence="11" key="1">
    <citation type="submission" date="2020-08" db="EMBL/GenBank/DDBJ databases">
        <title>Plant Genome Project.</title>
        <authorList>
            <person name="Zhang R.-G."/>
        </authorList>
    </citation>
    <scope>NUCLEOTIDE SEQUENCE</scope>
    <source>
        <strain evidence="11">WSP0</strain>
        <tissue evidence="11">Leaf</tissue>
    </source>
</reference>
<protein>
    <recommendedName>
        <fullName evidence="13">Ubiquitin-like domain-containing protein</fullName>
    </recommendedName>
</protein>
<gene>
    <name evidence="11" type="ORF">RHGRI_005578</name>
</gene>
<feature type="region of interest" description="Disordered" evidence="6">
    <location>
        <begin position="647"/>
        <end position="727"/>
    </location>
</feature>
<dbReference type="PROSITE" id="PS50053">
    <property type="entry name" value="UBIQUITIN_2"/>
    <property type="match status" value="1"/>
</dbReference>
<dbReference type="Pfam" id="PF00240">
    <property type="entry name" value="ubiquitin"/>
    <property type="match status" value="1"/>
</dbReference>
<dbReference type="GO" id="GO:0008270">
    <property type="term" value="F:zinc ion binding"/>
    <property type="evidence" value="ECO:0007669"/>
    <property type="project" value="UniProtKB-KW"/>
</dbReference>
<feature type="compositionally biased region" description="Polar residues" evidence="6">
    <location>
        <begin position="705"/>
        <end position="724"/>
    </location>
</feature>
<dbReference type="InterPro" id="IPR013083">
    <property type="entry name" value="Znf_RING/FYVE/PHD"/>
</dbReference>
<name>A0AAV6LES1_9ERIC</name>
<dbReference type="FunFam" id="3.10.20.90:FF:000154">
    <property type="entry name" value="Large proline-rich protein BAG6"/>
    <property type="match status" value="1"/>
</dbReference>
<keyword evidence="3" id="KW-0862">Zinc</keyword>
<dbReference type="InterPro" id="IPR001214">
    <property type="entry name" value="SET_dom"/>
</dbReference>
<dbReference type="PROSITE" id="PS50081">
    <property type="entry name" value="ZF_DAG_PE_2"/>
    <property type="match status" value="1"/>
</dbReference>
<feature type="compositionally biased region" description="Low complexity" evidence="6">
    <location>
        <begin position="127"/>
        <end position="138"/>
    </location>
</feature>
<dbReference type="PROSITE" id="PS50016">
    <property type="entry name" value="ZF_PHD_2"/>
    <property type="match status" value="1"/>
</dbReference>
<dbReference type="CDD" id="cd17039">
    <property type="entry name" value="Ubl_ubiquitin_like"/>
    <property type="match status" value="1"/>
</dbReference>
<dbReference type="CDD" id="cd15492">
    <property type="entry name" value="PHD_BRPF_JADE_like"/>
    <property type="match status" value="1"/>
</dbReference>
<evidence type="ECO:0008006" key="13">
    <source>
        <dbReference type="Google" id="ProtNLM"/>
    </source>
</evidence>
<comment type="caution">
    <text evidence="11">The sequence shown here is derived from an EMBL/GenBank/DDBJ whole genome shotgun (WGS) entry which is preliminary data.</text>
</comment>
<feature type="region of interest" description="Disordered" evidence="6">
    <location>
        <begin position="191"/>
        <end position="220"/>
    </location>
</feature>
<dbReference type="GO" id="GO:0031593">
    <property type="term" value="F:polyubiquitin modification-dependent protein binding"/>
    <property type="evidence" value="ECO:0007669"/>
    <property type="project" value="TreeGrafter"/>
</dbReference>
<feature type="domain" description="SET" evidence="10">
    <location>
        <begin position="2633"/>
        <end position="2733"/>
    </location>
</feature>
<evidence type="ECO:0000256" key="1">
    <source>
        <dbReference type="ARBA" id="ARBA00022723"/>
    </source>
</evidence>
<feature type="compositionally biased region" description="Polar residues" evidence="6">
    <location>
        <begin position="432"/>
        <end position="466"/>
    </location>
</feature>
<feature type="region of interest" description="Disordered" evidence="6">
    <location>
        <begin position="515"/>
        <end position="548"/>
    </location>
</feature>
<feature type="region of interest" description="Disordered" evidence="6">
    <location>
        <begin position="764"/>
        <end position="786"/>
    </location>
</feature>
<feature type="compositionally biased region" description="Polar residues" evidence="6">
    <location>
        <begin position="764"/>
        <end position="774"/>
    </location>
</feature>
<evidence type="ECO:0000313" key="12">
    <source>
        <dbReference type="Proteomes" id="UP000823749"/>
    </source>
</evidence>
<dbReference type="PANTHER" id="PTHR15204">
    <property type="entry name" value="LARGE PROLINE-RICH PROTEIN BAG6"/>
    <property type="match status" value="1"/>
</dbReference>
<dbReference type="Pfam" id="PF00856">
    <property type="entry name" value="SET"/>
    <property type="match status" value="1"/>
</dbReference>
<dbReference type="InterPro" id="IPR001965">
    <property type="entry name" value="Znf_PHD"/>
</dbReference>
<dbReference type="FunFam" id="3.30.40.10:FF:000484">
    <property type="entry name" value="Histone-lysine N-methyltransferase ATX4"/>
    <property type="match status" value="1"/>
</dbReference>
<keyword evidence="4" id="KW-0156">Chromatin regulator</keyword>
<dbReference type="Gene3D" id="3.30.40.10">
    <property type="entry name" value="Zinc/RING finger domain, C3HC4 (zinc finger)"/>
    <property type="match status" value="1"/>
</dbReference>
<evidence type="ECO:0000259" key="8">
    <source>
        <dbReference type="PROSITE" id="PS50053"/>
    </source>
</evidence>
<feature type="region of interest" description="Disordered" evidence="6">
    <location>
        <begin position="598"/>
        <end position="626"/>
    </location>
</feature>
<evidence type="ECO:0000256" key="5">
    <source>
        <dbReference type="PROSITE-ProRule" id="PRU00146"/>
    </source>
</evidence>
<dbReference type="SMART" id="SM00249">
    <property type="entry name" value="PHD"/>
    <property type="match status" value="1"/>
</dbReference>
<feature type="domain" description="PHD-type" evidence="7">
    <location>
        <begin position="2295"/>
        <end position="2345"/>
    </location>
</feature>
<feature type="compositionally biased region" description="Polar residues" evidence="6">
    <location>
        <begin position="199"/>
        <end position="220"/>
    </location>
</feature>
<feature type="region of interest" description="Disordered" evidence="6">
    <location>
        <begin position="111"/>
        <end position="142"/>
    </location>
</feature>
<dbReference type="InterPro" id="IPR002219">
    <property type="entry name" value="PKC_DAG/PE"/>
</dbReference>
<dbReference type="SUPFAM" id="SSF57903">
    <property type="entry name" value="FYVE/PHD zinc finger"/>
    <property type="match status" value="1"/>
</dbReference>
<dbReference type="InterPro" id="IPR046341">
    <property type="entry name" value="SET_dom_sf"/>
</dbReference>
<evidence type="ECO:0000259" key="7">
    <source>
        <dbReference type="PROSITE" id="PS50016"/>
    </source>
</evidence>
<evidence type="ECO:0000259" key="9">
    <source>
        <dbReference type="PROSITE" id="PS50081"/>
    </source>
</evidence>
<feature type="compositionally biased region" description="Polar residues" evidence="6">
    <location>
        <begin position="900"/>
        <end position="916"/>
    </location>
</feature>
<evidence type="ECO:0000256" key="4">
    <source>
        <dbReference type="ARBA" id="ARBA00022853"/>
    </source>
</evidence>
<dbReference type="GO" id="GO:0006325">
    <property type="term" value="P:chromatin organization"/>
    <property type="evidence" value="ECO:0007669"/>
    <property type="project" value="UniProtKB-KW"/>
</dbReference>
<feature type="region of interest" description="Disordered" evidence="6">
    <location>
        <begin position="423"/>
        <end position="468"/>
    </location>
</feature>
<dbReference type="InterPro" id="IPR000626">
    <property type="entry name" value="Ubiquitin-like_dom"/>
</dbReference>
<evidence type="ECO:0000256" key="2">
    <source>
        <dbReference type="ARBA" id="ARBA00022771"/>
    </source>
</evidence>
<dbReference type="PROSITE" id="PS50280">
    <property type="entry name" value="SET"/>
    <property type="match status" value="1"/>
</dbReference>
<feature type="domain" description="Phorbol-ester/DAG-type" evidence="9">
    <location>
        <begin position="2284"/>
        <end position="2339"/>
    </location>
</feature>
<dbReference type="PANTHER" id="PTHR15204:SF0">
    <property type="entry name" value="LARGE PROLINE-RICH PROTEIN BAG6"/>
    <property type="match status" value="1"/>
</dbReference>
<dbReference type="EMBL" id="JACTNZ010000002">
    <property type="protein sequence ID" value="KAG5562889.1"/>
    <property type="molecule type" value="Genomic_DNA"/>
</dbReference>
<feature type="compositionally biased region" description="Low complexity" evidence="6">
    <location>
        <begin position="616"/>
        <end position="625"/>
    </location>
</feature>
<feature type="region of interest" description="Disordered" evidence="6">
    <location>
        <begin position="900"/>
        <end position="919"/>
    </location>
</feature>
<proteinExistence type="predicted"/>
<dbReference type="SUPFAM" id="SSF54236">
    <property type="entry name" value="Ubiquitin-like"/>
    <property type="match status" value="1"/>
</dbReference>
<accession>A0AAV6LES1</accession>
<keyword evidence="12" id="KW-1185">Reference proteome</keyword>
<keyword evidence="2 5" id="KW-0863">Zinc-finger</keyword>
<feature type="compositionally biased region" description="Basic and acidic residues" evidence="6">
    <location>
        <begin position="678"/>
        <end position="690"/>
    </location>
</feature>
<dbReference type="Pfam" id="PF13831">
    <property type="entry name" value="PHD_2"/>
    <property type="match status" value="1"/>
</dbReference>
<dbReference type="GO" id="GO:0036503">
    <property type="term" value="P:ERAD pathway"/>
    <property type="evidence" value="ECO:0007669"/>
    <property type="project" value="TreeGrafter"/>
</dbReference>
<dbReference type="SMART" id="SM00213">
    <property type="entry name" value="UBQ"/>
    <property type="match status" value="1"/>
</dbReference>